<feature type="chain" id="PRO_5045185238" evidence="5">
    <location>
        <begin position="25"/>
        <end position="481"/>
    </location>
</feature>
<dbReference type="PROSITE" id="PS00149">
    <property type="entry name" value="SULFATASE_2"/>
    <property type="match status" value="1"/>
</dbReference>
<evidence type="ECO:0000256" key="3">
    <source>
        <dbReference type="ARBA" id="ARBA00022801"/>
    </source>
</evidence>
<dbReference type="InterPro" id="IPR024607">
    <property type="entry name" value="Sulfatase_CS"/>
</dbReference>
<comment type="similarity">
    <text evidence="1">Belongs to the sulfatase family.</text>
</comment>
<keyword evidence="5" id="KW-0732">Signal</keyword>
<dbReference type="Gene3D" id="3.40.720.10">
    <property type="entry name" value="Alkaline Phosphatase, subunit A"/>
    <property type="match status" value="1"/>
</dbReference>
<comment type="caution">
    <text evidence="7">The sequence shown here is derived from an EMBL/GenBank/DDBJ whole genome shotgun (WGS) entry which is preliminary data.</text>
</comment>
<evidence type="ECO:0000256" key="1">
    <source>
        <dbReference type="ARBA" id="ARBA00008779"/>
    </source>
</evidence>
<dbReference type="InterPro" id="IPR017850">
    <property type="entry name" value="Alkaline_phosphatase_core_sf"/>
</dbReference>
<dbReference type="Gene3D" id="3.30.1120.10">
    <property type="match status" value="1"/>
</dbReference>
<dbReference type="Proteomes" id="UP000745859">
    <property type="component" value="Unassembled WGS sequence"/>
</dbReference>
<dbReference type="Pfam" id="PF00884">
    <property type="entry name" value="Sulfatase"/>
    <property type="match status" value="1"/>
</dbReference>
<evidence type="ECO:0000256" key="2">
    <source>
        <dbReference type="ARBA" id="ARBA00022723"/>
    </source>
</evidence>
<gene>
    <name evidence="7" type="ORF">FHR24_001806</name>
</gene>
<keyword evidence="2" id="KW-0479">Metal-binding</keyword>
<keyword evidence="8" id="KW-1185">Reference proteome</keyword>
<evidence type="ECO:0000256" key="5">
    <source>
        <dbReference type="SAM" id="SignalP"/>
    </source>
</evidence>
<feature type="signal peptide" evidence="5">
    <location>
        <begin position="1"/>
        <end position="24"/>
    </location>
</feature>
<dbReference type="PANTHER" id="PTHR42693:SF53">
    <property type="entry name" value="ENDO-4-O-SULFATASE"/>
    <property type="match status" value="1"/>
</dbReference>
<evidence type="ECO:0000313" key="8">
    <source>
        <dbReference type="Proteomes" id="UP000745859"/>
    </source>
</evidence>
<sequence>MKNKLKKKGLSFLAIVWTITSVFAQDKRPNILVILCDDLGYADVGFNGSKDIITPNIDALAHHGTIFSSAYVAHPFCGPSRTSIMTGQYSHAMGAQFNLIRNSEKYNLGIPLTEKFISKELQQAGYFTGAIGKWHLGSNEQFHPNKRGFDEFYGFLGGGHRYFPEQYRPIYEKQKAAGNKDIFDYLTPLEYNGTQVKETAYITDAFSREAITFVNKAAQKKEPFFLYLAYNAPHLPLEAKEEDIKVFTSIKDKNRRTYAAMVYAVDRGVGELVKTLKEKNEFENTLIVFLSDNGGKLGVGSANNNPLKEGKGSAYEGGFRVPMFFHWPKKVKAGKVFEHPVSSIDFYPTFAGLAKADMSKNKKLAGKDVWCSVKANKNPHKDEMLYILRHRTGLSDVAARKNEWKALKVGTQKWKLFNIVKDIREEHDLSTQHPEILKGLVSEAERWSNTHAEPKWFHSLEEGELWKQYNMPRFEETFLLK</sequence>
<keyword evidence="4" id="KW-0106">Calcium</keyword>
<dbReference type="EMBL" id="JAASQL010000002">
    <property type="protein sequence ID" value="NIJ45338.1"/>
    <property type="molecule type" value="Genomic_DNA"/>
</dbReference>
<name>A0ABX0U9B3_9FLAO</name>
<evidence type="ECO:0000259" key="6">
    <source>
        <dbReference type="Pfam" id="PF00884"/>
    </source>
</evidence>
<keyword evidence="3" id="KW-0378">Hydrolase</keyword>
<evidence type="ECO:0000313" key="7">
    <source>
        <dbReference type="EMBL" id="NIJ45338.1"/>
    </source>
</evidence>
<dbReference type="InterPro" id="IPR050738">
    <property type="entry name" value="Sulfatase"/>
</dbReference>
<protein>
    <submittedName>
        <fullName evidence="7">Arylsulfatase A-like enzyme</fullName>
    </submittedName>
</protein>
<dbReference type="InterPro" id="IPR000917">
    <property type="entry name" value="Sulfatase_N"/>
</dbReference>
<proteinExistence type="inferred from homology"/>
<dbReference type="SUPFAM" id="SSF53649">
    <property type="entry name" value="Alkaline phosphatase-like"/>
    <property type="match status" value="1"/>
</dbReference>
<reference evidence="7 8" key="1">
    <citation type="submission" date="2020-03" db="EMBL/GenBank/DDBJ databases">
        <title>Genomic Encyclopedia of Type Strains, Phase IV (KMG-IV): sequencing the most valuable type-strain genomes for metagenomic binning, comparative biology and taxonomic classification.</title>
        <authorList>
            <person name="Goeker M."/>
        </authorList>
    </citation>
    <scope>NUCLEOTIDE SEQUENCE [LARGE SCALE GENOMIC DNA]</scope>
    <source>
        <strain evidence="7 8">DSM 101599</strain>
    </source>
</reference>
<dbReference type="RefSeq" id="WP_167187228.1">
    <property type="nucleotide sequence ID" value="NZ_JAASQL010000002.1"/>
</dbReference>
<feature type="domain" description="Sulfatase N-terminal" evidence="6">
    <location>
        <begin position="29"/>
        <end position="355"/>
    </location>
</feature>
<dbReference type="PANTHER" id="PTHR42693">
    <property type="entry name" value="ARYLSULFATASE FAMILY MEMBER"/>
    <property type="match status" value="1"/>
</dbReference>
<accession>A0ABX0U9B3</accession>
<evidence type="ECO:0000256" key="4">
    <source>
        <dbReference type="ARBA" id="ARBA00022837"/>
    </source>
</evidence>
<organism evidence="7 8">
    <name type="scientific">Wenyingzhuangia heitensis</name>
    <dbReference type="NCBI Taxonomy" id="1487859"/>
    <lineage>
        <taxon>Bacteria</taxon>
        <taxon>Pseudomonadati</taxon>
        <taxon>Bacteroidota</taxon>
        <taxon>Flavobacteriia</taxon>
        <taxon>Flavobacteriales</taxon>
        <taxon>Flavobacteriaceae</taxon>
        <taxon>Wenyingzhuangia</taxon>
    </lineage>
</organism>